<dbReference type="AlphaFoldDB" id="A0AA36HMH6"/>
<feature type="compositionally biased region" description="Polar residues" evidence="1">
    <location>
        <begin position="421"/>
        <end position="440"/>
    </location>
</feature>
<evidence type="ECO:0000256" key="1">
    <source>
        <dbReference type="SAM" id="MobiDB-lite"/>
    </source>
</evidence>
<protein>
    <submittedName>
        <fullName evidence="2">Uncharacterized protein</fullName>
    </submittedName>
</protein>
<reference evidence="2" key="1">
    <citation type="submission" date="2023-08" db="EMBL/GenBank/DDBJ databases">
        <authorList>
            <person name="Chen Y."/>
            <person name="Shah S."/>
            <person name="Dougan E. K."/>
            <person name="Thang M."/>
            <person name="Chan C."/>
        </authorList>
    </citation>
    <scope>NUCLEOTIDE SEQUENCE</scope>
</reference>
<dbReference type="EMBL" id="CAUJNA010000100">
    <property type="protein sequence ID" value="CAJ1371817.1"/>
    <property type="molecule type" value="Genomic_DNA"/>
</dbReference>
<feature type="compositionally biased region" description="Basic and acidic residues" evidence="1">
    <location>
        <begin position="267"/>
        <end position="280"/>
    </location>
</feature>
<gene>
    <name evidence="2" type="ORF">EVOR1521_LOCUS2047</name>
</gene>
<evidence type="ECO:0000313" key="3">
    <source>
        <dbReference type="Proteomes" id="UP001178507"/>
    </source>
</evidence>
<name>A0AA36HMH6_9DINO</name>
<sequence>MAQPPPLLASLALGLAHLGLRAPEPFRVIAQLARRGGLWSFADAEAAALLEGFSRARRCDEVLFQEGGRLIMARMDRMEPRLLTTMMTAFACANIATETLFFAVGDTVLRREREGGFTLRHLAELADAFARVRARHPLLLDLVPSRCEKPVSSVEALVQLFSAYVDARQGFGPAELRERLLAQLLRRELSAAQIRRLLQAAARARWPSHSLLELAASVRDTSEVDAVFDCFLQLRVTPPDDFPISEEKRRHREDRLQARQARQQRRKEKESDQKGEKEEPLPSLRSCQLRVEPDLGAGLELEVCGAGYVVDDCQHAQDLKPGDVIVAIAGRLLVGLDEDQVEEHFGAAFCDGAPLLVGSFDQLQHFSLESIRTAALAIPVPEPQEPPLPKPVAEIQSELAATRPTQPIGTSEPEIDRGNPTVATSTEPPETKRSSNSVQAEQRHEAKSYQPRSGKGNGKGQRVWRPKAS</sequence>
<evidence type="ECO:0000313" key="2">
    <source>
        <dbReference type="EMBL" id="CAJ1371817.1"/>
    </source>
</evidence>
<dbReference type="Proteomes" id="UP001178507">
    <property type="component" value="Unassembled WGS sequence"/>
</dbReference>
<accession>A0AA36HMH6</accession>
<comment type="caution">
    <text evidence="2">The sequence shown here is derived from an EMBL/GenBank/DDBJ whole genome shotgun (WGS) entry which is preliminary data.</text>
</comment>
<organism evidence="2 3">
    <name type="scientific">Effrenium voratum</name>
    <dbReference type="NCBI Taxonomy" id="2562239"/>
    <lineage>
        <taxon>Eukaryota</taxon>
        <taxon>Sar</taxon>
        <taxon>Alveolata</taxon>
        <taxon>Dinophyceae</taxon>
        <taxon>Suessiales</taxon>
        <taxon>Symbiodiniaceae</taxon>
        <taxon>Effrenium</taxon>
    </lineage>
</organism>
<feature type="region of interest" description="Disordered" evidence="1">
    <location>
        <begin position="401"/>
        <end position="469"/>
    </location>
</feature>
<keyword evidence="3" id="KW-1185">Reference proteome</keyword>
<feature type="region of interest" description="Disordered" evidence="1">
    <location>
        <begin position="242"/>
        <end position="285"/>
    </location>
</feature>
<proteinExistence type="predicted"/>
<feature type="compositionally biased region" description="Basic and acidic residues" evidence="1">
    <location>
        <begin position="245"/>
        <end position="257"/>
    </location>
</feature>